<name>A0A7H8QUC7_TALRU</name>
<dbReference type="RefSeq" id="XP_035343506.1">
    <property type="nucleotide sequence ID" value="XM_035487613.1"/>
</dbReference>
<comment type="subcellular location">
    <subcellularLocation>
        <location evidence="1">Nucleus</location>
    </subcellularLocation>
</comment>
<dbReference type="GO" id="GO:0006351">
    <property type="term" value="P:DNA-templated transcription"/>
    <property type="evidence" value="ECO:0007669"/>
    <property type="project" value="InterPro"/>
</dbReference>
<dbReference type="PROSITE" id="PS50048">
    <property type="entry name" value="ZN2_CY6_FUNGAL_2"/>
    <property type="match status" value="1"/>
</dbReference>
<dbReference type="InterPro" id="IPR036864">
    <property type="entry name" value="Zn2-C6_fun-type_DNA-bd_sf"/>
</dbReference>
<dbReference type="EMBL" id="CP055899">
    <property type="protein sequence ID" value="QKX57328.1"/>
    <property type="molecule type" value="Genomic_DNA"/>
</dbReference>
<dbReference type="InterPro" id="IPR051615">
    <property type="entry name" value="Transcr_Regulatory_Elem"/>
</dbReference>
<dbReference type="PANTHER" id="PTHR31313">
    <property type="entry name" value="TY1 ENHANCER ACTIVATOR"/>
    <property type="match status" value="1"/>
</dbReference>
<dbReference type="GO" id="GO:0005634">
    <property type="term" value="C:nucleus"/>
    <property type="evidence" value="ECO:0007669"/>
    <property type="project" value="UniProtKB-SubCell"/>
</dbReference>
<evidence type="ECO:0000313" key="11">
    <source>
        <dbReference type="Proteomes" id="UP000509510"/>
    </source>
</evidence>
<evidence type="ECO:0000256" key="3">
    <source>
        <dbReference type="ARBA" id="ARBA00022833"/>
    </source>
</evidence>
<dbReference type="Gene3D" id="4.10.240.10">
    <property type="entry name" value="Zn(2)-C6 fungal-type DNA-binding domain"/>
    <property type="match status" value="1"/>
</dbReference>
<dbReference type="KEGG" id="trg:TRUGW13939_04440"/>
<evidence type="ECO:0000256" key="2">
    <source>
        <dbReference type="ARBA" id="ARBA00022723"/>
    </source>
</evidence>
<keyword evidence="4" id="KW-0805">Transcription regulation</keyword>
<dbReference type="Pfam" id="PF04082">
    <property type="entry name" value="Fungal_trans"/>
    <property type="match status" value="1"/>
</dbReference>
<evidence type="ECO:0000313" key="10">
    <source>
        <dbReference type="EMBL" id="QKX57328.1"/>
    </source>
</evidence>
<dbReference type="GO" id="GO:0008270">
    <property type="term" value="F:zinc ion binding"/>
    <property type="evidence" value="ECO:0007669"/>
    <property type="project" value="InterPro"/>
</dbReference>
<keyword evidence="5" id="KW-0238">DNA-binding</keyword>
<dbReference type="InterPro" id="IPR001138">
    <property type="entry name" value="Zn2Cys6_DnaBD"/>
</dbReference>
<keyword evidence="6" id="KW-0804">Transcription</keyword>
<dbReference type="GO" id="GO:0003677">
    <property type="term" value="F:DNA binding"/>
    <property type="evidence" value="ECO:0007669"/>
    <property type="project" value="UniProtKB-KW"/>
</dbReference>
<evidence type="ECO:0000256" key="4">
    <source>
        <dbReference type="ARBA" id="ARBA00023015"/>
    </source>
</evidence>
<dbReference type="CDD" id="cd00067">
    <property type="entry name" value="GAL4"/>
    <property type="match status" value="1"/>
</dbReference>
<dbReference type="GeneID" id="55991941"/>
<evidence type="ECO:0000256" key="5">
    <source>
        <dbReference type="ARBA" id="ARBA00023125"/>
    </source>
</evidence>
<protein>
    <recommendedName>
        <fullName evidence="9">Zn(2)-C6 fungal-type domain-containing protein</fullName>
    </recommendedName>
</protein>
<keyword evidence="2" id="KW-0479">Metal-binding</keyword>
<organism evidence="10 11">
    <name type="scientific">Talaromyces rugulosus</name>
    <name type="common">Penicillium rugulosum</name>
    <dbReference type="NCBI Taxonomy" id="121627"/>
    <lineage>
        <taxon>Eukaryota</taxon>
        <taxon>Fungi</taxon>
        <taxon>Dikarya</taxon>
        <taxon>Ascomycota</taxon>
        <taxon>Pezizomycotina</taxon>
        <taxon>Eurotiomycetes</taxon>
        <taxon>Eurotiomycetidae</taxon>
        <taxon>Eurotiales</taxon>
        <taxon>Trichocomaceae</taxon>
        <taxon>Talaromyces</taxon>
        <taxon>Talaromyces sect. Islandici</taxon>
    </lineage>
</organism>
<evidence type="ECO:0000256" key="7">
    <source>
        <dbReference type="ARBA" id="ARBA00023242"/>
    </source>
</evidence>
<dbReference type="SMART" id="SM00066">
    <property type="entry name" value="GAL4"/>
    <property type="match status" value="1"/>
</dbReference>
<dbReference type="Pfam" id="PF00172">
    <property type="entry name" value="Zn_clus"/>
    <property type="match status" value="1"/>
</dbReference>
<feature type="region of interest" description="Disordered" evidence="8">
    <location>
        <begin position="223"/>
        <end position="258"/>
    </location>
</feature>
<dbReference type="OrthoDB" id="4138029at2759"/>
<dbReference type="CDD" id="cd12148">
    <property type="entry name" value="fungal_TF_MHR"/>
    <property type="match status" value="1"/>
</dbReference>
<evidence type="ECO:0000256" key="8">
    <source>
        <dbReference type="SAM" id="MobiDB-lite"/>
    </source>
</evidence>
<dbReference type="PROSITE" id="PS00463">
    <property type="entry name" value="ZN2_CY6_FUNGAL_1"/>
    <property type="match status" value="1"/>
</dbReference>
<sequence>MGNYKRFKLATPHEFLPLLSPPTSITTSLAVVLTPTSMPANTSTMATTGSEPLRRASLACQNCRQRKVKCDAQHIQPGQRCTPCQRTSSHCAFNRNGDRRKSGSRKHIETLEQRIHSLEALLTKTANQPTEHEEDALCSIRNVSPPQESCETRQISINHITPSTPDKDPLVSTHTERAFNDLGSAQDTTWVENDIDMLPLINMDNDRPETLSDGAIHILGGGVREEVGRGSPEGGEEPEYNTTPESSRNHDEGSCALGPTSQSHILSPVICQPMSTSDELSGLGIDMDINSAQLRNRLLQSFFRYQILWVSLIDEDVFNMHRENGVSSFWYSPFLENVMLACATRLSTSSAVRSLGHKYASQSNAGILEAIEKPSAASLQGLLLLSEYEVTNCRDRVGWMLCGMASRMLVDIGFHDRAYQNASPATSRGPLQLFCATISYEGIWCMYLGRPSAIPRALVKAAAISCRNYDGPDAAILNAWMGLCVPMADICDLLNSAPCLGPEARAALSRLEADIHTWCKNLPPGMAYDESCVPDLNPTAYGIHMQFCKVKILIHKALMRSPISQSWEDCQIPMTRGADDHDEPEQIIYKNAIQIIRLLLTYKQLSGTEKIPSVMLDNINLALTVLITQFLAHPSQVTDNLRDLQWLRLAINTMDTLQSHFPVVTRMLSTLRPLVDGTPLADIFPPKSSSQLSRPSAPSPTDFTFMPITEKCKDIPNAPTGRHLAGGHTLSDFMQVETDTNYGYDPMTWELPSLDRQWLHRDPEELTSSLLSWPSLQLASLWMPQSTAIPDHV</sequence>
<accession>A0A7H8QUC7</accession>
<evidence type="ECO:0000256" key="6">
    <source>
        <dbReference type="ARBA" id="ARBA00023163"/>
    </source>
</evidence>
<dbReference type="AlphaFoldDB" id="A0A7H8QUC7"/>
<gene>
    <name evidence="10" type="ORF">TRUGW13939_04440</name>
</gene>
<keyword evidence="11" id="KW-1185">Reference proteome</keyword>
<keyword evidence="7" id="KW-0539">Nucleus</keyword>
<dbReference type="SUPFAM" id="SSF57701">
    <property type="entry name" value="Zn2/Cys6 DNA-binding domain"/>
    <property type="match status" value="1"/>
</dbReference>
<evidence type="ECO:0000259" key="9">
    <source>
        <dbReference type="PROSITE" id="PS50048"/>
    </source>
</evidence>
<dbReference type="Proteomes" id="UP000509510">
    <property type="component" value="Chromosome II"/>
</dbReference>
<dbReference type="SMART" id="SM00906">
    <property type="entry name" value="Fungal_trans"/>
    <property type="match status" value="1"/>
</dbReference>
<dbReference type="PANTHER" id="PTHR31313:SF81">
    <property type="entry name" value="TY1 ENHANCER ACTIVATOR"/>
    <property type="match status" value="1"/>
</dbReference>
<dbReference type="GO" id="GO:0000981">
    <property type="term" value="F:DNA-binding transcription factor activity, RNA polymerase II-specific"/>
    <property type="evidence" value="ECO:0007669"/>
    <property type="project" value="InterPro"/>
</dbReference>
<feature type="domain" description="Zn(2)-C6 fungal-type" evidence="9">
    <location>
        <begin position="59"/>
        <end position="93"/>
    </location>
</feature>
<proteinExistence type="predicted"/>
<dbReference type="InterPro" id="IPR007219">
    <property type="entry name" value="XnlR_reg_dom"/>
</dbReference>
<reference evidence="11" key="1">
    <citation type="submission" date="2020-06" db="EMBL/GenBank/DDBJ databases">
        <title>A chromosome-scale genome assembly of Talaromyces rugulosus W13939.</title>
        <authorList>
            <person name="Wang B."/>
            <person name="Guo L."/>
            <person name="Ye K."/>
            <person name="Wang L."/>
        </authorList>
    </citation>
    <scope>NUCLEOTIDE SEQUENCE [LARGE SCALE GENOMIC DNA]</scope>
    <source>
        <strain evidence="11">W13939</strain>
    </source>
</reference>
<keyword evidence="3" id="KW-0862">Zinc</keyword>
<evidence type="ECO:0000256" key="1">
    <source>
        <dbReference type="ARBA" id="ARBA00004123"/>
    </source>
</evidence>